<evidence type="ECO:0008006" key="4">
    <source>
        <dbReference type="Google" id="ProtNLM"/>
    </source>
</evidence>
<dbReference type="AlphaFoldDB" id="A0A1Y1I2J1"/>
<protein>
    <recommendedName>
        <fullName evidence="4">FAS1 domain-containing protein</fullName>
    </recommendedName>
</protein>
<organism evidence="2 3">
    <name type="scientific">Klebsormidium nitens</name>
    <name type="common">Green alga</name>
    <name type="synonym">Ulothrix nitens</name>
    <dbReference type="NCBI Taxonomy" id="105231"/>
    <lineage>
        <taxon>Eukaryota</taxon>
        <taxon>Viridiplantae</taxon>
        <taxon>Streptophyta</taxon>
        <taxon>Klebsormidiophyceae</taxon>
        <taxon>Klebsormidiales</taxon>
        <taxon>Klebsormidiaceae</taxon>
        <taxon>Klebsormidium</taxon>
    </lineage>
</organism>
<reference evidence="2 3" key="1">
    <citation type="journal article" date="2014" name="Nat. Commun.">
        <title>Klebsormidium flaccidum genome reveals primary factors for plant terrestrial adaptation.</title>
        <authorList>
            <person name="Hori K."/>
            <person name="Maruyama F."/>
            <person name="Fujisawa T."/>
            <person name="Togashi T."/>
            <person name="Yamamoto N."/>
            <person name="Seo M."/>
            <person name="Sato S."/>
            <person name="Yamada T."/>
            <person name="Mori H."/>
            <person name="Tajima N."/>
            <person name="Moriyama T."/>
            <person name="Ikeuchi M."/>
            <person name="Watanabe M."/>
            <person name="Wada H."/>
            <person name="Kobayashi K."/>
            <person name="Saito M."/>
            <person name="Masuda T."/>
            <person name="Sasaki-Sekimoto Y."/>
            <person name="Mashiguchi K."/>
            <person name="Awai K."/>
            <person name="Shimojima M."/>
            <person name="Masuda S."/>
            <person name="Iwai M."/>
            <person name="Nobusawa T."/>
            <person name="Narise T."/>
            <person name="Kondo S."/>
            <person name="Saito H."/>
            <person name="Sato R."/>
            <person name="Murakawa M."/>
            <person name="Ihara Y."/>
            <person name="Oshima-Yamada Y."/>
            <person name="Ohtaka K."/>
            <person name="Satoh M."/>
            <person name="Sonobe K."/>
            <person name="Ishii M."/>
            <person name="Ohtani R."/>
            <person name="Kanamori-Sato M."/>
            <person name="Honoki R."/>
            <person name="Miyazaki D."/>
            <person name="Mochizuki H."/>
            <person name="Umetsu J."/>
            <person name="Higashi K."/>
            <person name="Shibata D."/>
            <person name="Kamiya Y."/>
            <person name="Sato N."/>
            <person name="Nakamura Y."/>
            <person name="Tabata S."/>
            <person name="Ida S."/>
            <person name="Kurokawa K."/>
            <person name="Ohta H."/>
        </authorList>
    </citation>
    <scope>NUCLEOTIDE SEQUENCE [LARGE SCALE GENOMIC DNA]</scope>
    <source>
        <strain evidence="2 3">NIES-2285</strain>
    </source>
</reference>
<evidence type="ECO:0000256" key="1">
    <source>
        <dbReference type="SAM" id="SignalP"/>
    </source>
</evidence>
<evidence type="ECO:0000313" key="3">
    <source>
        <dbReference type="Proteomes" id="UP000054558"/>
    </source>
</evidence>
<proteinExistence type="predicted"/>
<feature type="signal peptide" evidence="1">
    <location>
        <begin position="1"/>
        <end position="19"/>
    </location>
</feature>
<dbReference type="Proteomes" id="UP000054558">
    <property type="component" value="Unassembled WGS sequence"/>
</dbReference>
<gene>
    <name evidence="2" type="ORF">KFL_001300310</name>
</gene>
<feature type="chain" id="PRO_5012146538" description="FAS1 domain-containing protein" evidence="1">
    <location>
        <begin position="20"/>
        <end position="390"/>
    </location>
</feature>
<keyword evidence="3" id="KW-1185">Reference proteome</keyword>
<name>A0A1Y1I2J1_KLENI</name>
<evidence type="ECO:0000313" key="2">
    <source>
        <dbReference type="EMBL" id="GAQ82967.1"/>
    </source>
</evidence>
<sequence length="390" mass="39936">MAAWAVSLAFLLLAAGVNGQTVVGQGEECRSGGNILPITCASGLTCVPSSTSLPILPDIASLGTCQVTPTNATLTAYQAIKAENDKLVAALTGGNFLAVANFVTPDVQLVLPNLTSPLTLSNINTLLLFSGRLSPLPGSTGLPEPVDRLFISIDANNSITVQILAAGQLGNVYITALWRLLSDGWTVSFADITPADTAPIVNTTMPVYQNAPNVTVGANASATSSTENSTSIQRAVVSASNAFLAALAAAPLNGSTNATAAALANATAPYVAPGTEFAIATLPGPAPLNFSDPMVINLAQQVRNNTAANGTAQSFVAYRQLSNVAVLLTSKLFGTALAYNVAYGAYFTQLWQYLPSVNATTNATAPTWQLTYGVVNVGPPGPAPNALVLS</sequence>
<dbReference type="EMBL" id="DF237079">
    <property type="protein sequence ID" value="GAQ82967.1"/>
    <property type="molecule type" value="Genomic_DNA"/>
</dbReference>
<keyword evidence="1" id="KW-0732">Signal</keyword>
<accession>A0A1Y1I2J1</accession>